<evidence type="ECO:0000313" key="2">
    <source>
        <dbReference type="Proteomes" id="UP000595278"/>
    </source>
</evidence>
<organism evidence="1 2">
    <name type="scientific">Entomomonas asaccharolytica</name>
    <dbReference type="NCBI Taxonomy" id="2785331"/>
    <lineage>
        <taxon>Bacteria</taxon>
        <taxon>Pseudomonadati</taxon>
        <taxon>Pseudomonadota</taxon>
        <taxon>Gammaproteobacteria</taxon>
        <taxon>Pseudomonadales</taxon>
        <taxon>Pseudomonadaceae</taxon>
        <taxon>Entomomonas</taxon>
    </lineage>
</organism>
<gene>
    <name evidence="1" type="ORF">JHT90_09845</name>
</gene>
<dbReference type="KEGG" id="eaz:JHT90_09845"/>
<dbReference type="AlphaFoldDB" id="A0A974RW16"/>
<evidence type="ECO:0000313" key="1">
    <source>
        <dbReference type="EMBL" id="QQP84708.1"/>
    </source>
</evidence>
<sequence length="75" mass="8741">MPFQNNNQLLNLKAENATLFHTLQLYLNLDELEDLNIAIYQLADDCLAKRANPTLNHAIYHVKIQFNRFTQPISK</sequence>
<reference evidence="1 2" key="1">
    <citation type="submission" date="2021-01" db="EMBL/GenBank/DDBJ databases">
        <title>Entomomonas sp. F2A isolated from a house cricket (Acheta domesticus).</title>
        <authorList>
            <person name="Spergser J."/>
            <person name="Busse H.-J."/>
        </authorList>
    </citation>
    <scope>NUCLEOTIDE SEQUENCE [LARGE SCALE GENOMIC DNA]</scope>
    <source>
        <strain evidence="1 2">F2A</strain>
    </source>
</reference>
<dbReference type="Proteomes" id="UP000595278">
    <property type="component" value="Chromosome"/>
</dbReference>
<accession>A0A974RW16</accession>
<dbReference type="EMBL" id="CP067393">
    <property type="protein sequence ID" value="QQP84708.1"/>
    <property type="molecule type" value="Genomic_DNA"/>
</dbReference>
<name>A0A974RW16_9GAMM</name>
<keyword evidence="2" id="KW-1185">Reference proteome</keyword>
<proteinExistence type="predicted"/>
<protein>
    <submittedName>
        <fullName evidence="1">Uncharacterized protein</fullName>
    </submittedName>
</protein>
<dbReference type="RefSeq" id="WP_201090605.1">
    <property type="nucleotide sequence ID" value="NZ_CP067393.1"/>
</dbReference>